<keyword evidence="4" id="KW-0808">Transferase</keyword>
<organism evidence="19 20">
    <name type="scientific">Rehmannia glutinosa</name>
    <name type="common">Chinese foxglove</name>
    <dbReference type="NCBI Taxonomy" id="99300"/>
    <lineage>
        <taxon>Eukaryota</taxon>
        <taxon>Viridiplantae</taxon>
        <taxon>Streptophyta</taxon>
        <taxon>Embryophyta</taxon>
        <taxon>Tracheophyta</taxon>
        <taxon>Spermatophyta</taxon>
        <taxon>Magnoliopsida</taxon>
        <taxon>eudicotyledons</taxon>
        <taxon>Gunneridae</taxon>
        <taxon>Pentapetalae</taxon>
        <taxon>asterids</taxon>
        <taxon>lamiids</taxon>
        <taxon>Lamiales</taxon>
        <taxon>Orobanchaceae</taxon>
        <taxon>Rehmannieae</taxon>
        <taxon>Rehmannia</taxon>
    </lineage>
</organism>
<evidence type="ECO:0000256" key="2">
    <source>
        <dbReference type="ARBA" id="ARBA00008684"/>
    </source>
</evidence>
<evidence type="ECO:0000256" key="7">
    <source>
        <dbReference type="ARBA" id="ARBA00022737"/>
    </source>
</evidence>
<evidence type="ECO:0000256" key="3">
    <source>
        <dbReference type="ARBA" id="ARBA00022614"/>
    </source>
</evidence>
<dbReference type="PROSITE" id="PS00107">
    <property type="entry name" value="PROTEIN_KINASE_ATP"/>
    <property type="match status" value="1"/>
</dbReference>
<evidence type="ECO:0000256" key="11">
    <source>
        <dbReference type="ARBA" id="ARBA00022989"/>
    </source>
</evidence>
<dbReference type="Gene3D" id="1.10.510.10">
    <property type="entry name" value="Transferase(Phosphotransferase) domain 1"/>
    <property type="match status" value="1"/>
</dbReference>
<feature type="region of interest" description="Disordered" evidence="16">
    <location>
        <begin position="991"/>
        <end position="1022"/>
    </location>
</feature>
<feature type="transmembrane region" description="Helical" evidence="17">
    <location>
        <begin position="581"/>
        <end position="602"/>
    </location>
</feature>
<gene>
    <name evidence="19" type="ORF">DH2020_000506</name>
</gene>
<keyword evidence="10 15" id="KW-0067">ATP-binding</keyword>
<accession>A0ABR0XWP2</accession>
<keyword evidence="3" id="KW-0433">Leucine-rich repeat</keyword>
<comment type="similarity">
    <text evidence="2">Belongs to the protein kinase superfamily. Ser/Thr protein kinase family.</text>
</comment>
<keyword evidence="14" id="KW-0325">Glycoprotein</keyword>
<dbReference type="Gene3D" id="3.80.10.10">
    <property type="entry name" value="Ribonuclease Inhibitor"/>
    <property type="match status" value="2"/>
</dbReference>
<sequence>MFSLDLRVFLVLKWRRKDFFLPSIRKYGNLHAPLINKVCPVFLVKYLCFFSSGLFSGCEENHGSYKNLVLDEMEVDPRRLTHIVVALLIFLVGGVICFTDPNDFKILNDFRNGLENPDLLKWPSKGNNNDPCGPPAWPHVFCSNNGRVTQIQVQNLGLKGPLPQNMNQLDKLQNVGLQRNNFNGKLPSFSGLSDLQYAYLDFNEFDTIPADFFHGLSNIRVLALDNNPFNQSTGWSIPSELAESTQLVNFFCSRCNIVGRIPDFFGSFPSLNSLRLSSNKLTGEIPSSFRNSIMQILWLNNQDGGGLTGSIDVIGTMVGLTQVWLHGNQFTGSIPDNIGSLTSLKEFNLNRNRLVGLIPSGLANLNLQLLDLSNNMLMGSLPKFKAAKVLYDSNSFCQSDPGAQCAPEVNALLGFLRDVNYPEKLASSWTGNNPCVGPWWGISCNSKNQVSIINLRNLGLNGTLSPSLVDLPSLMEIHLEGNNLHGILPSNLTLLNSLRLLNLSGNDFEPPLPKFNNGVNVVIDHNPKLNPSGPPLPPSPNGSPSDSSTPSSNFAPSEGNSSSPNASSDVNKERNSIKSRVVVIVASSSAVFTVLAIVLAVYCLRKRKKTRTAQNGVVIHPKDSSNPSDMVKIAIIDTSSGAESSRTTDGSDNARVIEAGNLVFSLQSLRKVTNDFARENELGRGGFGVVYKGELENGMKLAVKRMESGEIGNKALDEFQTEISVLSKVRHRHLVSLLGYSAEGNERLLVYEYMPQGALSRHLFRWKSLNLEPVSWTRRLNIALDVARGVEYLHSLAHQSFIHRDLKSANILLDDDFRAKVSDFGLVKLALDTERSVATRLAGTFGYLAPEYAVTGKITTKVDVFSFGVILMELLTGLVALDERRPEEKRYLAEWFWQIKSNRDTLIASIDPALDAKEDIYESIFIIAELAGHCTAREANYRPEMGHAVNVLAQLVEKWKPYEETDNYSGINLDLPLPQLLKGWQEEGDTRDFSGTFSQDSKGSIPAKPSGFADSFTSADAR</sequence>
<keyword evidence="12 17" id="KW-0472">Membrane</keyword>
<keyword evidence="9" id="KW-0418">Kinase</keyword>
<evidence type="ECO:0000256" key="14">
    <source>
        <dbReference type="ARBA" id="ARBA00023180"/>
    </source>
</evidence>
<dbReference type="PROSITE" id="PS00108">
    <property type="entry name" value="PROTEIN_KINASE_ST"/>
    <property type="match status" value="1"/>
</dbReference>
<reference evidence="19 20" key="1">
    <citation type="journal article" date="2021" name="Comput. Struct. Biotechnol. J.">
        <title>De novo genome assembly of the potent medicinal plant Rehmannia glutinosa using nanopore technology.</title>
        <authorList>
            <person name="Ma L."/>
            <person name="Dong C."/>
            <person name="Song C."/>
            <person name="Wang X."/>
            <person name="Zheng X."/>
            <person name="Niu Y."/>
            <person name="Chen S."/>
            <person name="Feng W."/>
        </authorList>
    </citation>
    <scope>NUCLEOTIDE SEQUENCE [LARGE SCALE GENOMIC DNA]</scope>
    <source>
        <strain evidence="19">DH-2019</strain>
    </source>
</reference>
<evidence type="ECO:0000256" key="15">
    <source>
        <dbReference type="PROSITE-ProRule" id="PRU10141"/>
    </source>
</evidence>
<proteinExistence type="inferred from homology"/>
<dbReference type="PROSITE" id="PS50011">
    <property type="entry name" value="PROTEIN_KINASE_DOM"/>
    <property type="match status" value="1"/>
</dbReference>
<dbReference type="Pfam" id="PF00560">
    <property type="entry name" value="LRR_1"/>
    <property type="match status" value="4"/>
</dbReference>
<dbReference type="Pfam" id="PF00069">
    <property type="entry name" value="Pkinase"/>
    <property type="match status" value="1"/>
</dbReference>
<evidence type="ECO:0000256" key="4">
    <source>
        <dbReference type="ARBA" id="ARBA00022679"/>
    </source>
</evidence>
<feature type="region of interest" description="Disordered" evidence="16">
    <location>
        <begin position="523"/>
        <end position="573"/>
    </location>
</feature>
<keyword evidence="7" id="KW-0677">Repeat</keyword>
<dbReference type="CDD" id="cd14066">
    <property type="entry name" value="STKc_IRAK"/>
    <property type="match status" value="1"/>
</dbReference>
<dbReference type="PANTHER" id="PTHR47986">
    <property type="entry name" value="OSJNBA0070M12.3 PROTEIN"/>
    <property type="match status" value="1"/>
</dbReference>
<keyword evidence="20" id="KW-1185">Reference proteome</keyword>
<comment type="caution">
    <text evidence="19">The sequence shown here is derived from an EMBL/GenBank/DDBJ whole genome shotgun (WGS) entry which is preliminary data.</text>
</comment>
<evidence type="ECO:0000256" key="13">
    <source>
        <dbReference type="ARBA" id="ARBA00023170"/>
    </source>
</evidence>
<dbReference type="PANTHER" id="PTHR47986:SF1">
    <property type="entry name" value="OS04G0685900 PROTEIN"/>
    <property type="match status" value="1"/>
</dbReference>
<dbReference type="InterPro" id="IPR011009">
    <property type="entry name" value="Kinase-like_dom_sf"/>
</dbReference>
<evidence type="ECO:0000313" key="19">
    <source>
        <dbReference type="EMBL" id="KAK6163642.1"/>
    </source>
</evidence>
<feature type="compositionally biased region" description="Low complexity" evidence="16">
    <location>
        <begin position="542"/>
        <end position="568"/>
    </location>
</feature>
<keyword evidence="8 15" id="KW-0547">Nucleotide-binding</keyword>
<dbReference type="Proteomes" id="UP001318860">
    <property type="component" value="Unassembled WGS sequence"/>
</dbReference>
<evidence type="ECO:0000256" key="6">
    <source>
        <dbReference type="ARBA" id="ARBA00022729"/>
    </source>
</evidence>
<dbReference type="InterPro" id="IPR008271">
    <property type="entry name" value="Ser/Thr_kinase_AS"/>
</dbReference>
<evidence type="ECO:0000256" key="9">
    <source>
        <dbReference type="ARBA" id="ARBA00022777"/>
    </source>
</evidence>
<keyword evidence="13" id="KW-0675">Receptor</keyword>
<dbReference type="InterPro" id="IPR000719">
    <property type="entry name" value="Prot_kinase_dom"/>
</dbReference>
<dbReference type="SUPFAM" id="SSF52058">
    <property type="entry name" value="L domain-like"/>
    <property type="match status" value="2"/>
</dbReference>
<evidence type="ECO:0000259" key="18">
    <source>
        <dbReference type="PROSITE" id="PS50011"/>
    </source>
</evidence>
<dbReference type="InterPro" id="IPR013210">
    <property type="entry name" value="LRR_N_plant-typ"/>
</dbReference>
<dbReference type="InterPro" id="IPR052422">
    <property type="entry name" value="Auxin_Ser/Thr_Kinase"/>
</dbReference>
<dbReference type="SMART" id="SM00220">
    <property type="entry name" value="S_TKc"/>
    <property type="match status" value="1"/>
</dbReference>
<evidence type="ECO:0000256" key="8">
    <source>
        <dbReference type="ARBA" id="ARBA00022741"/>
    </source>
</evidence>
<evidence type="ECO:0000256" key="10">
    <source>
        <dbReference type="ARBA" id="ARBA00022840"/>
    </source>
</evidence>
<evidence type="ECO:0000256" key="1">
    <source>
        <dbReference type="ARBA" id="ARBA00004167"/>
    </source>
</evidence>
<dbReference type="Gene3D" id="3.30.200.20">
    <property type="entry name" value="Phosphorylase Kinase, domain 1"/>
    <property type="match status" value="1"/>
</dbReference>
<evidence type="ECO:0000256" key="12">
    <source>
        <dbReference type="ARBA" id="ARBA00023136"/>
    </source>
</evidence>
<dbReference type="InterPro" id="IPR003591">
    <property type="entry name" value="Leu-rich_rpt_typical-subtyp"/>
</dbReference>
<dbReference type="Pfam" id="PF08263">
    <property type="entry name" value="LRRNT_2"/>
    <property type="match status" value="2"/>
</dbReference>
<dbReference type="SMART" id="SM00369">
    <property type="entry name" value="LRR_TYP"/>
    <property type="match status" value="5"/>
</dbReference>
<comment type="subcellular location">
    <subcellularLocation>
        <location evidence="1">Membrane</location>
        <topology evidence="1">Single-pass membrane protein</topology>
    </subcellularLocation>
</comment>
<keyword evidence="5 17" id="KW-0812">Transmembrane</keyword>
<feature type="binding site" evidence="15">
    <location>
        <position position="704"/>
    </location>
    <ligand>
        <name>ATP</name>
        <dbReference type="ChEBI" id="CHEBI:30616"/>
    </ligand>
</feature>
<feature type="domain" description="Protein kinase" evidence="18">
    <location>
        <begin position="676"/>
        <end position="956"/>
    </location>
</feature>
<protein>
    <recommendedName>
        <fullName evidence="18">Protein kinase domain-containing protein</fullName>
    </recommendedName>
</protein>
<dbReference type="InterPro" id="IPR032675">
    <property type="entry name" value="LRR_dom_sf"/>
</dbReference>
<feature type="compositionally biased region" description="Pro residues" evidence="16">
    <location>
        <begin position="532"/>
        <end position="541"/>
    </location>
</feature>
<evidence type="ECO:0000256" key="17">
    <source>
        <dbReference type="SAM" id="Phobius"/>
    </source>
</evidence>
<dbReference type="InterPro" id="IPR001611">
    <property type="entry name" value="Leu-rich_rpt"/>
</dbReference>
<dbReference type="InterPro" id="IPR017441">
    <property type="entry name" value="Protein_kinase_ATP_BS"/>
</dbReference>
<keyword evidence="6" id="KW-0732">Signal</keyword>
<dbReference type="SUPFAM" id="SSF56112">
    <property type="entry name" value="Protein kinase-like (PK-like)"/>
    <property type="match status" value="1"/>
</dbReference>
<name>A0ABR0XWP2_REHGL</name>
<keyword evidence="11 17" id="KW-1133">Transmembrane helix</keyword>
<evidence type="ECO:0000256" key="16">
    <source>
        <dbReference type="SAM" id="MobiDB-lite"/>
    </source>
</evidence>
<evidence type="ECO:0000256" key="5">
    <source>
        <dbReference type="ARBA" id="ARBA00022692"/>
    </source>
</evidence>
<evidence type="ECO:0000313" key="20">
    <source>
        <dbReference type="Proteomes" id="UP001318860"/>
    </source>
</evidence>
<dbReference type="EMBL" id="JABTTQ020000001">
    <property type="protein sequence ID" value="KAK6163642.1"/>
    <property type="molecule type" value="Genomic_DNA"/>
</dbReference>
<feature type="compositionally biased region" description="Polar residues" evidence="16">
    <location>
        <begin position="993"/>
        <end position="1002"/>
    </location>
</feature>